<feature type="chain" id="PRO_5046793324" evidence="2">
    <location>
        <begin position="20"/>
        <end position="975"/>
    </location>
</feature>
<feature type="region of interest" description="Disordered" evidence="1">
    <location>
        <begin position="330"/>
        <end position="353"/>
    </location>
</feature>
<dbReference type="Pfam" id="PF13620">
    <property type="entry name" value="CarboxypepD_reg"/>
    <property type="match status" value="1"/>
</dbReference>
<sequence>MKKLLLIAVALFLSCSVFAQQPTTPPATPPTTVTPTTPPATVAPTTQPATVTPGAPPAAVRTVTPGLPDALDARDVSGVVKDSKGETVIGASVKLISAKDSLQTATNEDGIFIFKDVKLATFVITVKAMGMKTVIRKLLNNDVAKRITLDPIELFGENELLKEVVINGTPSITYKTDTVEYKASDYKVRANATVDEMLKKAEGFEVGTDGSLTFNGTAVAKARLNGKDYSGGDVAQAIQSLPADIIEKFQVVDDYGDQAGRTGIKNGDAQKVLNLTTRADRSVGNILRLSANVGPNGRHEERIFAQRINGNQQIGVNVALSNTLNGIASSGRQGNGGGGGGGNGSGGNTVSGNASVNYRDQLSKAVQVTGSYSINYSDANVLNLTSSLNSYKFFDKATNTERTDTLFNTTTSNNLTNNKTHRASVEFEITPDSSNFIRITPSFSLTNSTSSNMQDQLQKGFRNQSTNSVTSNSNNTPQLGLIAFYQYIFKKPRRNISIQFNLTSGDQKQNNEQNTLIRNLDKLPITDSVIHRIVARKNLSKNFRTSLTYVEPLSPSSQIEFNGQINYRGYDNSLLTDSVGPSGTVTRLEKATNIFNYSFTETRAALNYRLVKTKFNISLGATAIPTRLEGTNVSRGNIAVARSNFFLVPLFRFQYQWSRQQQLAINYSGTPSEPTFDQIQPVPDVSQPLNTTYGNPDLKPSFRHTASIRYSNYLSNSRLNLSGTINGSLNNNQVVSNTTLILTDKGTERETRYVNISGGKTVSGNYNISKSFSDRRYSLMLNGTASYDYSLGLNAGTRTQITTYNFRNSFGPRINPNDVIEINPYVSHSLTRSYNSLSTEKNNLNSDITRMSFNLEGRFYFGKDRSWTIEYDLSKNYVSGIANNVTKNPFVANAFIEKQMFAKRNGILRVAFFDIFNQNNFINRNITSTGYTDTRSNPLSRYFMVGFTLNLQKWSGRAQRDGRSLLRRGDGSFIY</sequence>
<feature type="signal peptide" evidence="2">
    <location>
        <begin position="1"/>
        <end position="19"/>
    </location>
</feature>
<dbReference type="RefSeq" id="WP_377102518.1">
    <property type="nucleotide sequence ID" value="NZ_JBHTHU010000022.1"/>
</dbReference>
<dbReference type="Pfam" id="PF14905">
    <property type="entry name" value="OMP_b-brl_3"/>
    <property type="match status" value="1"/>
</dbReference>
<dbReference type="PROSITE" id="PS51257">
    <property type="entry name" value="PROKAR_LIPOPROTEIN"/>
    <property type="match status" value="1"/>
</dbReference>
<feature type="compositionally biased region" description="Gly residues" evidence="1">
    <location>
        <begin position="333"/>
        <end position="349"/>
    </location>
</feature>
<dbReference type="SUPFAM" id="SSF49464">
    <property type="entry name" value="Carboxypeptidase regulatory domain-like"/>
    <property type="match status" value="1"/>
</dbReference>
<accession>A0ABW2Z0D5</accession>
<feature type="compositionally biased region" description="Low complexity" evidence="1">
    <location>
        <begin position="30"/>
        <end position="55"/>
    </location>
</feature>
<protein>
    <submittedName>
        <fullName evidence="4">Outer membrane beta-barrel protein</fullName>
    </submittedName>
</protein>
<reference evidence="5" key="1">
    <citation type="journal article" date="2019" name="Int. J. Syst. Evol. Microbiol.">
        <title>The Global Catalogue of Microorganisms (GCM) 10K type strain sequencing project: providing services to taxonomists for standard genome sequencing and annotation.</title>
        <authorList>
            <consortium name="The Broad Institute Genomics Platform"/>
            <consortium name="The Broad Institute Genome Sequencing Center for Infectious Disease"/>
            <person name="Wu L."/>
            <person name="Ma J."/>
        </authorList>
    </citation>
    <scope>NUCLEOTIDE SEQUENCE [LARGE SCALE GENOMIC DNA]</scope>
    <source>
        <strain evidence="5">CCUG 63418</strain>
    </source>
</reference>
<evidence type="ECO:0000256" key="2">
    <source>
        <dbReference type="SAM" id="SignalP"/>
    </source>
</evidence>
<evidence type="ECO:0000259" key="3">
    <source>
        <dbReference type="Pfam" id="PF14905"/>
    </source>
</evidence>
<dbReference type="EMBL" id="JBHTHU010000022">
    <property type="protein sequence ID" value="MFD0752168.1"/>
    <property type="molecule type" value="Genomic_DNA"/>
</dbReference>
<organism evidence="4 5">
    <name type="scientific">Mucilaginibacter calamicampi</name>
    <dbReference type="NCBI Taxonomy" id="1302352"/>
    <lineage>
        <taxon>Bacteria</taxon>
        <taxon>Pseudomonadati</taxon>
        <taxon>Bacteroidota</taxon>
        <taxon>Sphingobacteriia</taxon>
        <taxon>Sphingobacteriales</taxon>
        <taxon>Sphingobacteriaceae</taxon>
        <taxon>Mucilaginibacter</taxon>
    </lineage>
</organism>
<proteinExistence type="predicted"/>
<evidence type="ECO:0000313" key="5">
    <source>
        <dbReference type="Proteomes" id="UP001596958"/>
    </source>
</evidence>
<name>A0ABW2Z0D5_9SPHI</name>
<comment type="caution">
    <text evidence="4">The sequence shown here is derived from an EMBL/GenBank/DDBJ whole genome shotgun (WGS) entry which is preliminary data.</text>
</comment>
<gene>
    <name evidence="4" type="ORF">ACFQZS_18590</name>
</gene>
<dbReference type="Proteomes" id="UP001596958">
    <property type="component" value="Unassembled WGS sequence"/>
</dbReference>
<dbReference type="InterPro" id="IPR041700">
    <property type="entry name" value="OMP_b-brl_3"/>
</dbReference>
<keyword evidence="2" id="KW-0732">Signal</keyword>
<keyword evidence="5" id="KW-1185">Reference proteome</keyword>
<feature type="region of interest" description="Disordered" evidence="1">
    <location>
        <begin position="21"/>
        <end position="55"/>
    </location>
</feature>
<feature type="domain" description="Outer membrane protein beta-barrel" evidence="3">
    <location>
        <begin position="489"/>
        <end position="948"/>
    </location>
</feature>
<evidence type="ECO:0000313" key="4">
    <source>
        <dbReference type="EMBL" id="MFD0752168.1"/>
    </source>
</evidence>
<evidence type="ECO:0000256" key="1">
    <source>
        <dbReference type="SAM" id="MobiDB-lite"/>
    </source>
</evidence>
<dbReference type="InterPro" id="IPR008969">
    <property type="entry name" value="CarboxyPept-like_regulatory"/>
</dbReference>
<dbReference type="Gene3D" id="2.60.40.1120">
    <property type="entry name" value="Carboxypeptidase-like, regulatory domain"/>
    <property type="match status" value="1"/>
</dbReference>
<dbReference type="SUPFAM" id="SSF56935">
    <property type="entry name" value="Porins"/>
    <property type="match status" value="1"/>
</dbReference>